<keyword evidence="2" id="KW-1185">Reference proteome</keyword>
<sequence>MTGATDVTREALVERVIAWARSRPDVRAVLRTGSRARRDGTVDAVSDHDIELYTTDPEPYAASGAWAEAFGPVLVSVGLEGPWENPARLVLFEDGVKADFQVVPLDRLALMAEEGLDDLHERGYEVLHDPDGAAALLPAPTGKPRAELPDADEFADLCAEFWFEIAHLPGCLARGELWVAMSRDRTTKELLETVIEWHALTRHGTGHDVWYGGRRMRQWAAPGVWERLPDTFAGFTAEDILRGARATAALFAELAREVAAEHGFPYPEKAEHAVRAALGRLPEL</sequence>
<protein>
    <submittedName>
        <fullName evidence="1">Aminoglycoside 6-adenylyltransferase</fullName>
    </submittedName>
</protein>
<dbReference type="AlphaFoldDB" id="A0A919B3V1"/>
<dbReference type="SUPFAM" id="SSF81631">
    <property type="entry name" value="PAP/OAS1 substrate-binding domain"/>
    <property type="match status" value="1"/>
</dbReference>
<dbReference type="Gene3D" id="1.20.120.330">
    <property type="entry name" value="Nucleotidyltransferases domain 2"/>
    <property type="match status" value="1"/>
</dbReference>
<dbReference type="InterPro" id="IPR007530">
    <property type="entry name" value="Aminoglycoside_adenylylTfrase"/>
</dbReference>
<reference evidence="1" key="1">
    <citation type="journal article" date="2014" name="Int. J. Syst. Evol. Microbiol.">
        <title>Complete genome sequence of Corynebacterium casei LMG S-19264T (=DSM 44701T), isolated from a smear-ripened cheese.</title>
        <authorList>
            <consortium name="US DOE Joint Genome Institute (JGI-PGF)"/>
            <person name="Walter F."/>
            <person name="Albersmeier A."/>
            <person name="Kalinowski J."/>
            <person name="Ruckert C."/>
        </authorList>
    </citation>
    <scope>NUCLEOTIDE SEQUENCE</scope>
    <source>
        <strain evidence="1">JCM 4059</strain>
    </source>
</reference>
<reference evidence="1" key="2">
    <citation type="submission" date="2020-09" db="EMBL/GenBank/DDBJ databases">
        <authorList>
            <person name="Sun Q."/>
            <person name="Ohkuma M."/>
        </authorList>
    </citation>
    <scope>NUCLEOTIDE SEQUENCE</scope>
    <source>
        <strain evidence="1">JCM 4059</strain>
    </source>
</reference>
<name>A0A919B3V1_9ACTN</name>
<dbReference type="Proteomes" id="UP000638313">
    <property type="component" value="Unassembled WGS sequence"/>
</dbReference>
<dbReference type="Pfam" id="PF04439">
    <property type="entry name" value="Adenyl_transf"/>
    <property type="match status" value="1"/>
</dbReference>
<accession>A0A919B3V1</accession>
<dbReference type="EMBL" id="BNBD01000005">
    <property type="protein sequence ID" value="GHF47981.1"/>
    <property type="molecule type" value="Genomic_DNA"/>
</dbReference>
<evidence type="ECO:0000313" key="2">
    <source>
        <dbReference type="Proteomes" id="UP000638313"/>
    </source>
</evidence>
<dbReference type="SUPFAM" id="SSF81301">
    <property type="entry name" value="Nucleotidyltransferase"/>
    <property type="match status" value="1"/>
</dbReference>
<dbReference type="RefSeq" id="WP_190130198.1">
    <property type="nucleotide sequence ID" value="NZ_BNBD01000005.1"/>
</dbReference>
<dbReference type="InterPro" id="IPR043519">
    <property type="entry name" value="NT_sf"/>
</dbReference>
<proteinExistence type="predicted"/>
<gene>
    <name evidence="1" type="primary">aadK</name>
    <name evidence="1" type="ORF">GCM10010218_31790</name>
</gene>
<comment type="caution">
    <text evidence="1">The sequence shown here is derived from an EMBL/GenBank/DDBJ whole genome shotgun (WGS) entry which is preliminary data.</text>
</comment>
<organism evidence="1 2">
    <name type="scientific">Streptomyces mashuensis</name>
    <dbReference type="NCBI Taxonomy" id="33904"/>
    <lineage>
        <taxon>Bacteria</taxon>
        <taxon>Bacillati</taxon>
        <taxon>Actinomycetota</taxon>
        <taxon>Actinomycetes</taxon>
        <taxon>Kitasatosporales</taxon>
        <taxon>Streptomycetaceae</taxon>
        <taxon>Streptomyces</taxon>
    </lineage>
</organism>
<dbReference type="Gene3D" id="3.30.460.10">
    <property type="entry name" value="Beta Polymerase, domain 2"/>
    <property type="match status" value="1"/>
</dbReference>
<evidence type="ECO:0000313" key="1">
    <source>
        <dbReference type="EMBL" id="GHF47981.1"/>
    </source>
</evidence>